<dbReference type="RefSeq" id="WP_089376100.1">
    <property type="nucleotide sequence ID" value="NZ_FZOA01000008.1"/>
</dbReference>
<organism evidence="2 3">
    <name type="scientific">Methylobacillus rhizosphaerae</name>
    <dbReference type="NCBI Taxonomy" id="551994"/>
    <lineage>
        <taxon>Bacteria</taxon>
        <taxon>Pseudomonadati</taxon>
        <taxon>Pseudomonadota</taxon>
        <taxon>Betaproteobacteria</taxon>
        <taxon>Nitrosomonadales</taxon>
        <taxon>Methylophilaceae</taxon>
        <taxon>Methylobacillus</taxon>
    </lineage>
</organism>
<dbReference type="PANTHER" id="PTHR30006">
    <property type="entry name" value="THIAMINE-BINDING PERIPLASMIC PROTEIN-RELATED"/>
    <property type="match status" value="1"/>
</dbReference>
<protein>
    <submittedName>
        <fullName evidence="2">YD repeat-containing protein</fullName>
    </submittedName>
</protein>
<dbReference type="Proteomes" id="UP000198305">
    <property type="component" value="Unassembled WGS sequence"/>
</dbReference>
<dbReference type="EMBL" id="FZOA01000008">
    <property type="protein sequence ID" value="SNR96914.1"/>
    <property type="molecule type" value="Genomic_DNA"/>
</dbReference>
<reference evidence="3" key="1">
    <citation type="submission" date="2017-06" db="EMBL/GenBank/DDBJ databases">
        <authorList>
            <person name="Varghese N."/>
            <person name="Submissions S."/>
        </authorList>
    </citation>
    <scope>NUCLEOTIDE SEQUENCE [LARGE SCALE GENOMIC DNA]</scope>
    <source>
        <strain evidence="3">Ca-68</strain>
    </source>
</reference>
<dbReference type="OrthoDB" id="366726at2"/>
<name>A0A239APD7_9PROT</name>
<keyword evidence="1" id="KW-0732">Signal</keyword>
<keyword evidence="3" id="KW-1185">Reference proteome</keyword>
<dbReference type="SUPFAM" id="SSF53850">
    <property type="entry name" value="Periplasmic binding protein-like II"/>
    <property type="match status" value="1"/>
</dbReference>
<gene>
    <name evidence="2" type="ORF">SAMN05192560_2023</name>
</gene>
<dbReference type="AlphaFoldDB" id="A0A239APD7"/>
<proteinExistence type="predicted"/>
<evidence type="ECO:0000256" key="1">
    <source>
        <dbReference type="ARBA" id="ARBA00022729"/>
    </source>
</evidence>
<dbReference type="Gene3D" id="3.40.190.10">
    <property type="entry name" value="Periplasmic binding protein-like II"/>
    <property type="match status" value="2"/>
</dbReference>
<evidence type="ECO:0000313" key="3">
    <source>
        <dbReference type="Proteomes" id="UP000198305"/>
    </source>
</evidence>
<accession>A0A239APD7</accession>
<dbReference type="Pfam" id="PF13343">
    <property type="entry name" value="SBP_bac_6"/>
    <property type="match status" value="1"/>
</dbReference>
<sequence>MARSLTIKAALSWPLRILIIWLVLVSQVSLADTTKVIVMTSYPQEVVSPIEAAFEKQYPQYKLEVLWRQSRDAMSYLKDSGQPVDVYWTPAQRNFSQLEKMQAFQPLTLDLDGLPAHINGFPLRAGNHIATEIAGFGIVINPSALQAANLPLPVSWEDLAQPDMRGKVALPVPSKVGYAPPLIDILLQGYGWQAGWSLLQNIAANAELVTSGATFVSDDVANGRLLAGLTIDFFTASAIANGAALQFIYPVITGYSPAHLGIMKQAANPEGARAFSEFVLSEQGQRLLFHPDIRKLPVRPSAYEAKPAGYFDPFKNNTALTYDAQRGLARQEVTNALFDAMITLNLKSLQYAAQQIQAARLKLGPQAPQVLKALEALHTVPVDEATAEAAIAPDEATLAHWQQLMQKHYEEAAHIASQP</sequence>
<dbReference type="PANTHER" id="PTHR30006:SF24">
    <property type="entry name" value="SLL0237 PROTEIN"/>
    <property type="match status" value="1"/>
</dbReference>
<evidence type="ECO:0000313" key="2">
    <source>
        <dbReference type="EMBL" id="SNR96914.1"/>
    </source>
</evidence>